<dbReference type="PANTHER" id="PTHR46832:SF1">
    <property type="entry name" value="5'-METHYLTHIOADENOSINE_S-ADENOSYLHOMOCYSTEINE NUCLEOSIDASE"/>
    <property type="match status" value="1"/>
</dbReference>
<dbReference type="Proteomes" id="UP000199347">
    <property type="component" value="Unassembled WGS sequence"/>
</dbReference>
<evidence type="ECO:0000259" key="1">
    <source>
        <dbReference type="Pfam" id="PF01048"/>
    </source>
</evidence>
<dbReference type="STRING" id="1120955.SAMN03080610_02955"/>
<dbReference type="PANTHER" id="PTHR46832">
    <property type="entry name" value="5'-METHYLTHIOADENOSINE/S-ADENOSYLHOMOCYSTEINE NUCLEOSIDASE"/>
    <property type="match status" value="1"/>
</dbReference>
<organism evidence="2 3">
    <name type="scientific">Afifella marina DSM 2698</name>
    <dbReference type="NCBI Taxonomy" id="1120955"/>
    <lineage>
        <taxon>Bacteria</taxon>
        <taxon>Pseudomonadati</taxon>
        <taxon>Pseudomonadota</taxon>
        <taxon>Alphaproteobacteria</taxon>
        <taxon>Hyphomicrobiales</taxon>
        <taxon>Afifellaceae</taxon>
        <taxon>Afifella</taxon>
    </lineage>
</organism>
<dbReference type="EMBL" id="FMVW01000007">
    <property type="protein sequence ID" value="SCZ42658.1"/>
    <property type="molecule type" value="Genomic_DNA"/>
</dbReference>
<dbReference type="GO" id="GO:0008930">
    <property type="term" value="F:methylthioadenosine nucleosidase activity"/>
    <property type="evidence" value="ECO:0007669"/>
    <property type="project" value="TreeGrafter"/>
</dbReference>
<feature type="domain" description="Nucleoside phosphorylase" evidence="1">
    <location>
        <begin position="37"/>
        <end position="202"/>
    </location>
</feature>
<dbReference type="GO" id="GO:0019284">
    <property type="term" value="P:L-methionine salvage from S-adenosylmethionine"/>
    <property type="evidence" value="ECO:0007669"/>
    <property type="project" value="TreeGrafter"/>
</dbReference>
<evidence type="ECO:0000313" key="2">
    <source>
        <dbReference type="EMBL" id="SCZ42658.1"/>
    </source>
</evidence>
<dbReference type="SUPFAM" id="SSF53167">
    <property type="entry name" value="Purine and uridine phosphorylases"/>
    <property type="match status" value="1"/>
</dbReference>
<dbReference type="InterPro" id="IPR010050">
    <property type="entry name" value="MTA_SAH_nuc_hyp"/>
</dbReference>
<sequence>MKVSEPKIETVGGFRLLFIMATEQEYRSELRARIHPLITGVGPVEAAISTTAFLARTKPEERPDLLVSIGSAGARALEQGMVYQASHISYRDMDASPLGFEKGRTPFVDLPAEIAIPQQIADVTAARLSTGSNVVSGAAYDLIDADMVDMEGFAVMRAGHAFDLPTIALKGISDGKAELRHFRDWADYLEAVDESLAKVIDRLESSIAAMDRAYWTQLPHRTAAR</sequence>
<gene>
    <name evidence="2" type="ORF">SAMN03080610_02955</name>
</gene>
<reference evidence="2 3" key="1">
    <citation type="submission" date="2016-10" db="EMBL/GenBank/DDBJ databases">
        <authorList>
            <person name="de Groot N.N."/>
        </authorList>
    </citation>
    <scope>NUCLEOTIDE SEQUENCE [LARGE SCALE GENOMIC DNA]</scope>
    <source>
        <strain evidence="2 3">DSM 2698</strain>
    </source>
</reference>
<dbReference type="Pfam" id="PF01048">
    <property type="entry name" value="PNP_UDP_1"/>
    <property type="match status" value="1"/>
</dbReference>
<dbReference type="AlphaFoldDB" id="A0A1G5P0C8"/>
<proteinExistence type="predicted"/>
<keyword evidence="3" id="KW-1185">Reference proteome</keyword>
<evidence type="ECO:0000313" key="3">
    <source>
        <dbReference type="Proteomes" id="UP000199347"/>
    </source>
</evidence>
<dbReference type="GO" id="GO:0008782">
    <property type="term" value="F:adenosylhomocysteine nucleosidase activity"/>
    <property type="evidence" value="ECO:0007669"/>
    <property type="project" value="TreeGrafter"/>
</dbReference>
<dbReference type="InterPro" id="IPR000845">
    <property type="entry name" value="Nucleoside_phosphorylase_d"/>
</dbReference>
<accession>A0A1G5P0C8</accession>
<dbReference type="Gene3D" id="3.40.50.1580">
    <property type="entry name" value="Nucleoside phosphorylase domain"/>
    <property type="match status" value="1"/>
</dbReference>
<name>A0A1G5P0C8_AFIMA</name>
<dbReference type="InterPro" id="IPR035994">
    <property type="entry name" value="Nucleoside_phosphorylase_sf"/>
</dbReference>
<dbReference type="GO" id="GO:0009116">
    <property type="term" value="P:nucleoside metabolic process"/>
    <property type="evidence" value="ECO:0007669"/>
    <property type="project" value="InterPro"/>
</dbReference>
<protein>
    <submittedName>
        <fullName evidence="2">Adenosylhomocysteine nucleosidase</fullName>
    </submittedName>
</protein>
<dbReference type="GO" id="GO:0005829">
    <property type="term" value="C:cytosol"/>
    <property type="evidence" value="ECO:0007669"/>
    <property type="project" value="TreeGrafter"/>
</dbReference>
<dbReference type="NCBIfam" id="TIGR01705">
    <property type="entry name" value="MTA_SAH-nuc-hyp"/>
    <property type="match status" value="1"/>
</dbReference>